<name>A0A437S9M4_9FIRM</name>
<dbReference type="AlphaFoldDB" id="A0A437S9M4"/>
<proteinExistence type="predicted"/>
<keyword evidence="3" id="KW-0408">Iron</keyword>
<dbReference type="InterPro" id="IPR054581">
    <property type="entry name" value="EncFtn-like"/>
</dbReference>
<evidence type="ECO:0000256" key="1">
    <source>
        <dbReference type="ARBA" id="ARBA00022434"/>
    </source>
</evidence>
<dbReference type="InterPro" id="IPR018247">
    <property type="entry name" value="EF_Hand_1_Ca_BS"/>
</dbReference>
<dbReference type="OrthoDB" id="9796238at2"/>
<dbReference type="Proteomes" id="UP000288812">
    <property type="component" value="Unassembled WGS sequence"/>
</dbReference>
<evidence type="ECO:0000256" key="3">
    <source>
        <dbReference type="ARBA" id="ARBA00023004"/>
    </source>
</evidence>
<dbReference type="InterPro" id="IPR009078">
    <property type="entry name" value="Ferritin-like_SF"/>
</dbReference>
<comment type="caution">
    <text evidence="7">The sequence shown here is derived from an EMBL/GenBank/DDBJ whole genome shotgun (WGS) entry which is preliminary data.</text>
</comment>
<feature type="region of interest" description="Disordered" evidence="6">
    <location>
        <begin position="94"/>
        <end position="115"/>
    </location>
</feature>
<evidence type="ECO:0000256" key="4">
    <source>
        <dbReference type="ARBA" id="ARBA00033738"/>
    </source>
</evidence>
<dbReference type="PROSITE" id="PS00018">
    <property type="entry name" value="EF_HAND_1"/>
    <property type="match status" value="1"/>
</dbReference>
<keyword evidence="8" id="KW-1185">Reference proteome</keyword>
<dbReference type="Gene3D" id="6.10.140.1960">
    <property type="match status" value="1"/>
</dbReference>
<dbReference type="RefSeq" id="WP_127723330.1">
    <property type="nucleotide sequence ID" value="NZ_RLIH01000002.1"/>
</dbReference>
<evidence type="ECO:0000256" key="6">
    <source>
        <dbReference type="SAM" id="MobiDB-lite"/>
    </source>
</evidence>
<accession>A0A437S9M4</accession>
<evidence type="ECO:0000313" key="8">
    <source>
        <dbReference type="Proteomes" id="UP000288812"/>
    </source>
</evidence>
<dbReference type="NCBIfam" id="TIGR04535">
    <property type="entry name" value="ferrit_encaps"/>
    <property type="match status" value="1"/>
</dbReference>
<comment type="subcellular location">
    <subcellularLocation>
        <location evidence="4">Encapsulin nanocompartment</location>
    </subcellularLocation>
</comment>
<feature type="compositionally biased region" description="Acidic residues" evidence="6">
    <location>
        <begin position="94"/>
        <end position="106"/>
    </location>
</feature>
<dbReference type="GO" id="GO:0004322">
    <property type="term" value="F:ferroxidase activity"/>
    <property type="evidence" value="ECO:0007669"/>
    <property type="project" value="InterPro"/>
</dbReference>
<keyword evidence="5" id="KW-1284">Encapsulin nanocompartment</keyword>
<dbReference type="InterPro" id="IPR030907">
    <property type="entry name" value="Ferrit_encaps"/>
</dbReference>
<dbReference type="GO" id="GO:0046872">
    <property type="term" value="F:metal ion binding"/>
    <property type="evidence" value="ECO:0007669"/>
    <property type="project" value="UniProtKB-KW"/>
</dbReference>
<evidence type="ECO:0000256" key="2">
    <source>
        <dbReference type="ARBA" id="ARBA00022723"/>
    </source>
</evidence>
<dbReference type="SUPFAM" id="SSF47240">
    <property type="entry name" value="Ferritin-like"/>
    <property type="match status" value="1"/>
</dbReference>
<gene>
    <name evidence="7" type="ORF">EF514_02105</name>
</gene>
<dbReference type="GO" id="GO:0140737">
    <property type="term" value="C:encapsulin nanocompartment"/>
    <property type="evidence" value="ECO:0007669"/>
    <property type="project" value="UniProtKB-SubCell"/>
</dbReference>
<evidence type="ECO:0000256" key="5">
    <source>
        <dbReference type="ARBA" id="ARBA00033787"/>
    </source>
</evidence>
<dbReference type="EMBL" id="RLIH01000002">
    <property type="protein sequence ID" value="RVU55544.1"/>
    <property type="molecule type" value="Genomic_DNA"/>
</dbReference>
<protein>
    <submittedName>
        <fullName evidence="7">Ferritin</fullName>
    </submittedName>
</protein>
<dbReference type="Pfam" id="PF22277">
    <property type="entry name" value="EncFtn-like"/>
    <property type="match status" value="1"/>
</dbReference>
<keyword evidence="2" id="KW-0479">Metal-binding</keyword>
<reference evidence="7 8" key="1">
    <citation type="submission" date="2018-11" db="EMBL/GenBank/DDBJ databases">
        <title>Genome sequencing and assembly of Anaerosphaera sp. nov., GS7-6-2.</title>
        <authorList>
            <person name="Rettenmaier R."/>
            <person name="Liebl W."/>
            <person name="Zverlov V."/>
        </authorList>
    </citation>
    <scope>NUCLEOTIDE SEQUENCE [LARGE SCALE GENOMIC DNA]</scope>
    <source>
        <strain evidence="7 8">GS7-6-2</strain>
    </source>
</reference>
<keyword evidence="1" id="KW-0409">Iron storage</keyword>
<dbReference type="GO" id="GO:0006879">
    <property type="term" value="P:intracellular iron ion homeostasis"/>
    <property type="evidence" value="ECO:0007669"/>
    <property type="project" value="UniProtKB-KW"/>
</dbReference>
<evidence type="ECO:0000313" key="7">
    <source>
        <dbReference type="EMBL" id="RVU55544.1"/>
    </source>
</evidence>
<organism evidence="7 8">
    <name type="scientific">Anaerosphaera multitolerans</name>
    <dbReference type="NCBI Taxonomy" id="2487351"/>
    <lineage>
        <taxon>Bacteria</taxon>
        <taxon>Bacillati</taxon>
        <taxon>Bacillota</taxon>
        <taxon>Tissierellia</taxon>
        <taxon>Tissierellales</taxon>
        <taxon>Peptoniphilaceae</taxon>
        <taxon>Anaerosphaera</taxon>
    </lineage>
</organism>
<sequence>MAKDYHEPEVELDEKVRDQVRAINSLKEEIEAVDWYMQRVAVASDQELKDIMWHNAVEEMEHAMMTLEWLRRNMDGWDEQMRTYLFTEKPILEVEEEAEAEEDSDDSGTLGIGEL</sequence>